<dbReference type="Pfam" id="PF01195">
    <property type="entry name" value="Pept_tRNA_hydro"/>
    <property type="match status" value="1"/>
</dbReference>
<gene>
    <name evidence="7" type="primary">pth</name>
    <name evidence="10" type="ORF">BLE401_10500</name>
</gene>
<comment type="similarity">
    <text evidence="5 7 9">Belongs to the PTH family.</text>
</comment>
<evidence type="ECO:0000313" key="10">
    <source>
        <dbReference type="EMBL" id="AUI69087.2"/>
    </source>
</evidence>
<keyword evidence="4 7" id="KW-0694">RNA-binding</keyword>
<dbReference type="CDD" id="cd00462">
    <property type="entry name" value="PTH"/>
    <property type="match status" value="1"/>
</dbReference>
<feature type="binding site" evidence="7">
    <location>
        <position position="116"/>
    </location>
    <ligand>
        <name>tRNA</name>
        <dbReference type="ChEBI" id="CHEBI:17843"/>
    </ligand>
</feature>
<evidence type="ECO:0000256" key="3">
    <source>
        <dbReference type="ARBA" id="ARBA00022801"/>
    </source>
</evidence>
<dbReference type="NCBIfam" id="TIGR00447">
    <property type="entry name" value="pth"/>
    <property type="match status" value="1"/>
</dbReference>
<dbReference type="RefSeq" id="WP_101539174.1">
    <property type="nucleotide sequence ID" value="NZ_CP012373.2"/>
</dbReference>
<dbReference type="PROSITE" id="PS01195">
    <property type="entry name" value="PEPT_TRNA_HYDROL_1"/>
    <property type="match status" value="1"/>
</dbReference>
<dbReference type="PANTHER" id="PTHR17224">
    <property type="entry name" value="PEPTIDYL-TRNA HYDROLASE"/>
    <property type="match status" value="1"/>
</dbReference>
<keyword evidence="2 7" id="KW-0820">tRNA-binding</keyword>
<dbReference type="EC" id="3.1.1.29" evidence="1 7"/>
<dbReference type="GO" id="GO:0072344">
    <property type="term" value="P:rescue of stalled ribosome"/>
    <property type="evidence" value="ECO:0007669"/>
    <property type="project" value="UniProtKB-UniRule"/>
</dbReference>
<evidence type="ECO:0000256" key="4">
    <source>
        <dbReference type="ARBA" id="ARBA00022884"/>
    </source>
</evidence>
<dbReference type="PROSITE" id="PS01196">
    <property type="entry name" value="PEPT_TRNA_HYDROL_2"/>
    <property type="match status" value="1"/>
</dbReference>
<keyword evidence="11" id="KW-1185">Reference proteome</keyword>
<dbReference type="EMBL" id="CP018889">
    <property type="protein sequence ID" value="AUI69087.2"/>
    <property type="molecule type" value="Genomic_DNA"/>
</dbReference>
<evidence type="ECO:0000256" key="6">
    <source>
        <dbReference type="ARBA" id="ARBA00050038"/>
    </source>
</evidence>
<dbReference type="GO" id="GO:0004045">
    <property type="term" value="F:peptidyl-tRNA hydrolase activity"/>
    <property type="evidence" value="ECO:0007669"/>
    <property type="project" value="UniProtKB-UniRule"/>
</dbReference>
<evidence type="ECO:0000256" key="2">
    <source>
        <dbReference type="ARBA" id="ARBA00022555"/>
    </source>
</evidence>
<evidence type="ECO:0000256" key="5">
    <source>
        <dbReference type="ARBA" id="ARBA00038063"/>
    </source>
</evidence>
<dbReference type="Proteomes" id="UP000234271">
    <property type="component" value="Chromosome"/>
</dbReference>
<name>A0A2N9YF28_9GAMM</name>
<dbReference type="FunFam" id="3.40.50.1470:FF:000001">
    <property type="entry name" value="Peptidyl-tRNA hydrolase"/>
    <property type="match status" value="1"/>
</dbReference>
<keyword evidence="7" id="KW-0963">Cytoplasm</keyword>
<comment type="catalytic activity">
    <reaction evidence="7 8">
        <text>an N-acyl-L-alpha-aminoacyl-tRNA + H2O = an N-acyl-L-amino acid + a tRNA + H(+)</text>
        <dbReference type="Rhea" id="RHEA:54448"/>
        <dbReference type="Rhea" id="RHEA-COMP:10123"/>
        <dbReference type="Rhea" id="RHEA-COMP:13883"/>
        <dbReference type="ChEBI" id="CHEBI:15377"/>
        <dbReference type="ChEBI" id="CHEBI:15378"/>
        <dbReference type="ChEBI" id="CHEBI:59874"/>
        <dbReference type="ChEBI" id="CHEBI:78442"/>
        <dbReference type="ChEBI" id="CHEBI:138191"/>
        <dbReference type="EC" id="3.1.1.29"/>
    </reaction>
</comment>
<feature type="site" description="Discriminates between blocked and unblocked aminoacyl-tRNA" evidence="7">
    <location>
        <position position="12"/>
    </location>
</feature>
<dbReference type="PANTHER" id="PTHR17224:SF1">
    <property type="entry name" value="PEPTIDYL-TRNA HYDROLASE"/>
    <property type="match status" value="1"/>
</dbReference>
<proteinExistence type="inferred from homology"/>
<comment type="subunit">
    <text evidence="7">Monomer.</text>
</comment>
<dbReference type="SUPFAM" id="SSF53178">
    <property type="entry name" value="Peptidyl-tRNA hydrolase-like"/>
    <property type="match status" value="1"/>
</dbReference>
<comment type="function">
    <text evidence="7">Hydrolyzes ribosome-free peptidyl-tRNAs (with 1 or more amino acids incorporated), which drop off the ribosome during protein synthesis, or as a result of ribosome stalling.</text>
</comment>
<dbReference type="InterPro" id="IPR036416">
    <property type="entry name" value="Pept_tRNA_hydro_sf"/>
</dbReference>
<feature type="binding site" evidence="7">
    <location>
        <position position="70"/>
    </location>
    <ligand>
        <name>tRNA</name>
        <dbReference type="ChEBI" id="CHEBI:17843"/>
    </ligand>
</feature>
<dbReference type="InterPro" id="IPR001328">
    <property type="entry name" value="Pept_tRNA_hydro"/>
</dbReference>
<dbReference type="STRING" id="288004.AL038_13760"/>
<evidence type="ECO:0000256" key="7">
    <source>
        <dbReference type="HAMAP-Rule" id="MF_00083"/>
    </source>
</evidence>
<dbReference type="GO" id="GO:0006515">
    <property type="term" value="P:protein quality control for misfolded or incompletely synthesized proteins"/>
    <property type="evidence" value="ECO:0007669"/>
    <property type="project" value="UniProtKB-UniRule"/>
</dbReference>
<dbReference type="GO" id="GO:0000049">
    <property type="term" value="F:tRNA binding"/>
    <property type="evidence" value="ECO:0007669"/>
    <property type="project" value="UniProtKB-UniRule"/>
</dbReference>
<keyword evidence="3 7" id="KW-0378">Hydrolase</keyword>
<evidence type="ECO:0000256" key="8">
    <source>
        <dbReference type="RuleBase" id="RU000673"/>
    </source>
</evidence>
<sequence>MVPIALIVGLGNPGAEYEATRHNAGFWLVDTLAKQANVVFRQEAKFHGGLARLEKSDWKGWLLKPTTFMNRSGQSVIALANFYKILPEQILVVHDELDLPVGTARLKQGGGHGGHNGLKDIIASLGANFYRLRIGIGHPGNRADVVNYVLHAPSRDEQISIDASIDAALKILPFLFKDEIAKAMQVLHS</sequence>
<protein>
    <recommendedName>
        <fullName evidence="6 7">Peptidyl-tRNA hydrolase</fullName>
        <shortName evidence="7">Pth</shortName>
        <ecNumber evidence="1 7">3.1.1.29</ecNumber>
    </recommendedName>
</protein>
<feature type="binding site" evidence="7">
    <location>
        <position position="17"/>
    </location>
    <ligand>
        <name>tRNA</name>
        <dbReference type="ChEBI" id="CHEBI:17843"/>
    </ligand>
</feature>
<feature type="binding site" evidence="7">
    <location>
        <position position="68"/>
    </location>
    <ligand>
        <name>tRNA</name>
        <dbReference type="ChEBI" id="CHEBI:17843"/>
    </ligand>
</feature>
<evidence type="ECO:0000256" key="1">
    <source>
        <dbReference type="ARBA" id="ARBA00013260"/>
    </source>
</evidence>
<comment type="function">
    <text evidence="7">Catalyzes the release of premature peptidyl moieties from peptidyl-tRNA molecules trapped in stalled 50S ribosomal subunits, and thus maintains levels of free tRNAs and 50S ribosomes.</text>
</comment>
<evidence type="ECO:0000313" key="11">
    <source>
        <dbReference type="Proteomes" id="UP000234271"/>
    </source>
</evidence>
<dbReference type="AlphaFoldDB" id="A0A2N9YF28"/>
<evidence type="ECO:0000256" key="9">
    <source>
        <dbReference type="RuleBase" id="RU004320"/>
    </source>
</evidence>
<reference evidence="11" key="1">
    <citation type="submission" date="2016-12" db="EMBL/GenBank/DDBJ databases">
        <title>Complete Genome Sequence of Beggiatoa leptomitiformis D-401.</title>
        <authorList>
            <person name="Fomenkov A."/>
            <person name="Vincze T."/>
            <person name="Grabovich M."/>
            <person name="Anton B.P."/>
            <person name="Dubinina G."/>
            <person name="Orlova M."/>
            <person name="Belousova E."/>
            <person name="Roberts R.J."/>
        </authorList>
    </citation>
    <scope>NUCLEOTIDE SEQUENCE [LARGE SCALE GENOMIC DNA]</scope>
    <source>
        <strain evidence="11">D-401</strain>
    </source>
</reference>
<dbReference type="HAMAP" id="MF_00083">
    <property type="entry name" value="Pept_tRNA_hydro_bact"/>
    <property type="match status" value="1"/>
</dbReference>
<organism evidence="10 11">
    <name type="scientific">Beggiatoa leptomitoformis</name>
    <dbReference type="NCBI Taxonomy" id="288004"/>
    <lineage>
        <taxon>Bacteria</taxon>
        <taxon>Pseudomonadati</taxon>
        <taxon>Pseudomonadota</taxon>
        <taxon>Gammaproteobacteria</taxon>
        <taxon>Thiotrichales</taxon>
        <taxon>Thiotrichaceae</taxon>
        <taxon>Beggiatoa</taxon>
    </lineage>
</organism>
<dbReference type="InterPro" id="IPR018171">
    <property type="entry name" value="Pept_tRNA_hydro_CS"/>
</dbReference>
<comment type="subcellular location">
    <subcellularLocation>
        <location evidence="7">Cytoplasm</location>
    </subcellularLocation>
</comment>
<accession>A0A2N9YF28</accession>
<feature type="site" description="Stabilizes the basic form of H active site to accept a proton" evidence="7">
    <location>
        <position position="95"/>
    </location>
</feature>
<dbReference type="GO" id="GO:0005737">
    <property type="term" value="C:cytoplasm"/>
    <property type="evidence" value="ECO:0007669"/>
    <property type="project" value="UniProtKB-SubCell"/>
</dbReference>
<dbReference type="OrthoDB" id="9800507at2"/>
<feature type="active site" description="Proton acceptor" evidence="7">
    <location>
        <position position="22"/>
    </location>
</feature>
<dbReference type="Gene3D" id="3.40.50.1470">
    <property type="entry name" value="Peptidyl-tRNA hydrolase"/>
    <property type="match status" value="1"/>
</dbReference>